<evidence type="ECO:0000256" key="1">
    <source>
        <dbReference type="SAM" id="MobiDB-lite"/>
    </source>
</evidence>
<accession>A0A3B0TYZ0</accession>
<dbReference type="Pfam" id="PF07238">
    <property type="entry name" value="PilZ"/>
    <property type="match status" value="1"/>
</dbReference>
<dbReference type="GO" id="GO:0035438">
    <property type="term" value="F:cyclic-di-GMP binding"/>
    <property type="evidence" value="ECO:0007669"/>
    <property type="project" value="InterPro"/>
</dbReference>
<name>A0A3B0TYZ0_9ZZZZ</name>
<reference evidence="3" key="1">
    <citation type="submission" date="2018-06" db="EMBL/GenBank/DDBJ databases">
        <authorList>
            <person name="Zhirakovskaya E."/>
        </authorList>
    </citation>
    <scope>NUCLEOTIDE SEQUENCE</scope>
</reference>
<sequence length="126" mass="14443">MEQQVHQEKPKYDTKTLQRRIKADESKNSHKRKFERHKIFAVGEMTLMNNSQRMDGVVDEISTGGLRFRPASAFIMERNGDAVSMTLGDLQVSGRIRATRADGYGVQLLDQLSESQLKTIIEQYRV</sequence>
<organism evidence="3">
    <name type="scientific">hydrothermal vent metagenome</name>
    <dbReference type="NCBI Taxonomy" id="652676"/>
    <lineage>
        <taxon>unclassified sequences</taxon>
        <taxon>metagenomes</taxon>
        <taxon>ecological metagenomes</taxon>
    </lineage>
</organism>
<dbReference type="Gene3D" id="2.40.10.220">
    <property type="entry name" value="predicted glycosyltransferase like domains"/>
    <property type="match status" value="1"/>
</dbReference>
<feature type="compositionally biased region" description="Basic and acidic residues" evidence="1">
    <location>
        <begin position="1"/>
        <end position="28"/>
    </location>
</feature>
<feature type="domain" description="PilZ" evidence="2">
    <location>
        <begin position="31"/>
        <end position="122"/>
    </location>
</feature>
<dbReference type="SUPFAM" id="SSF141371">
    <property type="entry name" value="PilZ domain-like"/>
    <property type="match status" value="1"/>
</dbReference>
<feature type="region of interest" description="Disordered" evidence="1">
    <location>
        <begin position="1"/>
        <end position="32"/>
    </location>
</feature>
<dbReference type="AlphaFoldDB" id="A0A3B0TYZ0"/>
<dbReference type="EMBL" id="UOEQ01000488">
    <property type="protein sequence ID" value="VAW23805.1"/>
    <property type="molecule type" value="Genomic_DNA"/>
</dbReference>
<proteinExistence type="predicted"/>
<dbReference type="InterPro" id="IPR009875">
    <property type="entry name" value="PilZ_domain"/>
</dbReference>
<evidence type="ECO:0000259" key="2">
    <source>
        <dbReference type="Pfam" id="PF07238"/>
    </source>
</evidence>
<evidence type="ECO:0000313" key="3">
    <source>
        <dbReference type="EMBL" id="VAW23805.1"/>
    </source>
</evidence>
<protein>
    <recommendedName>
        <fullName evidence="2">PilZ domain-containing protein</fullName>
    </recommendedName>
</protein>
<gene>
    <name evidence="3" type="ORF">MNBD_ALPHA11-995</name>
</gene>